<dbReference type="EMBL" id="JADIMV010000143">
    <property type="protein sequence ID" value="MBO8440683.1"/>
    <property type="molecule type" value="Genomic_DNA"/>
</dbReference>
<dbReference type="Pfam" id="PF01863">
    <property type="entry name" value="YgjP-like"/>
    <property type="match status" value="1"/>
</dbReference>
<dbReference type="PANTHER" id="PTHR30399:SF1">
    <property type="entry name" value="UTP PYROPHOSPHATASE"/>
    <property type="match status" value="1"/>
</dbReference>
<reference evidence="2" key="2">
    <citation type="journal article" date="2021" name="PeerJ">
        <title>Extensive microbial diversity within the chicken gut microbiome revealed by metagenomics and culture.</title>
        <authorList>
            <person name="Gilroy R."/>
            <person name="Ravi A."/>
            <person name="Getino M."/>
            <person name="Pursley I."/>
            <person name="Horton D.L."/>
            <person name="Alikhan N.F."/>
            <person name="Baker D."/>
            <person name="Gharbi K."/>
            <person name="Hall N."/>
            <person name="Watson M."/>
            <person name="Adriaenssens E.M."/>
            <person name="Foster-Nyarko E."/>
            <person name="Jarju S."/>
            <person name="Secka A."/>
            <person name="Antonio M."/>
            <person name="Oren A."/>
            <person name="Chaudhuri R.R."/>
            <person name="La Ragione R."/>
            <person name="Hildebrand F."/>
            <person name="Pallen M.J."/>
        </authorList>
    </citation>
    <scope>NUCLEOTIDE SEQUENCE</scope>
    <source>
        <strain evidence="2">3924</strain>
    </source>
</reference>
<dbReference type="AlphaFoldDB" id="A0A940IEV4"/>
<comment type="caution">
    <text evidence="2">The sequence shown here is derived from an EMBL/GenBank/DDBJ whole genome shotgun (WGS) entry which is preliminary data.</text>
</comment>
<sequence>MSLLSSLKTNTFTVTVEHNVPTVRTYAARLDGGVLHILVPEHIALDDRHFVQTVLPEMIKHFLKSEAKRVLPVRLRALSEQCGLAFNRVTVKDMRSRWGSCSSRRDIALSIYLMLLPDELMDAVLIHELCHLREMNHGAGFKSLLKDYVPDIAEKNRRIKGYAPLIRLFV</sequence>
<dbReference type="Proteomes" id="UP000712007">
    <property type="component" value="Unassembled WGS sequence"/>
</dbReference>
<organism evidence="2 3">
    <name type="scientific">Candidatus Aphodosoma intestinipullorum</name>
    <dbReference type="NCBI Taxonomy" id="2840674"/>
    <lineage>
        <taxon>Bacteria</taxon>
        <taxon>Pseudomonadati</taxon>
        <taxon>Bacteroidota</taxon>
        <taxon>Bacteroidia</taxon>
        <taxon>Bacteroidales</taxon>
        <taxon>Candidatus Aphodosoma</taxon>
    </lineage>
</organism>
<gene>
    <name evidence="2" type="ORF">IAC51_08565</name>
</gene>
<evidence type="ECO:0000313" key="2">
    <source>
        <dbReference type="EMBL" id="MBO8440683.1"/>
    </source>
</evidence>
<proteinExistence type="predicted"/>
<dbReference type="InterPro" id="IPR053136">
    <property type="entry name" value="UTP_pyrophosphatase-like"/>
</dbReference>
<dbReference type="Gene3D" id="3.30.2010.10">
    <property type="entry name" value="Metalloproteases ('zincins'), catalytic domain"/>
    <property type="match status" value="1"/>
</dbReference>
<dbReference type="PANTHER" id="PTHR30399">
    <property type="entry name" value="UNCHARACTERIZED PROTEIN YGJP"/>
    <property type="match status" value="1"/>
</dbReference>
<evidence type="ECO:0000313" key="3">
    <source>
        <dbReference type="Proteomes" id="UP000712007"/>
    </source>
</evidence>
<dbReference type="CDD" id="cd07344">
    <property type="entry name" value="M48_yhfN_like"/>
    <property type="match status" value="1"/>
</dbReference>
<accession>A0A940IEV4</accession>
<feature type="domain" description="YgjP-like metallopeptidase" evidence="1">
    <location>
        <begin position="55"/>
        <end position="160"/>
    </location>
</feature>
<dbReference type="InterPro" id="IPR002725">
    <property type="entry name" value="YgjP-like_metallopeptidase"/>
</dbReference>
<evidence type="ECO:0000259" key="1">
    <source>
        <dbReference type="Pfam" id="PF01863"/>
    </source>
</evidence>
<protein>
    <submittedName>
        <fullName evidence="2">M48 family metallopeptidase</fullName>
    </submittedName>
</protein>
<reference evidence="2" key="1">
    <citation type="submission" date="2020-10" db="EMBL/GenBank/DDBJ databases">
        <authorList>
            <person name="Gilroy R."/>
        </authorList>
    </citation>
    <scope>NUCLEOTIDE SEQUENCE</scope>
    <source>
        <strain evidence="2">3924</strain>
    </source>
</reference>
<name>A0A940IEV4_9BACT</name>